<keyword evidence="4" id="KW-1185">Reference proteome</keyword>
<reference evidence="3" key="1">
    <citation type="journal article" date="2023" name="bioRxiv">
        <title>Scaffold-level genome assemblies of two parasitoid biocontrol wasps reveal the parthenogenesis mechanism and an associated novel virus.</title>
        <authorList>
            <person name="Inwood S."/>
            <person name="Skelly J."/>
            <person name="Guhlin J."/>
            <person name="Harrop T."/>
            <person name="Goldson S."/>
            <person name="Dearden P."/>
        </authorList>
    </citation>
    <scope>NUCLEOTIDE SEQUENCE</scope>
    <source>
        <strain evidence="3">Lincoln</strain>
        <tissue evidence="3">Whole body</tissue>
    </source>
</reference>
<name>A0AA39G839_MICHY</name>
<feature type="compositionally biased region" description="Basic and acidic residues" evidence="1">
    <location>
        <begin position="157"/>
        <end position="199"/>
    </location>
</feature>
<keyword evidence="2" id="KW-0732">Signal</keyword>
<dbReference type="EMBL" id="JAQQBR010000001">
    <property type="protein sequence ID" value="KAK0183332.1"/>
    <property type="molecule type" value="Genomic_DNA"/>
</dbReference>
<accession>A0AA39G839</accession>
<proteinExistence type="predicted"/>
<feature type="region of interest" description="Disordered" evidence="1">
    <location>
        <begin position="127"/>
        <end position="205"/>
    </location>
</feature>
<evidence type="ECO:0000256" key="1">
    <source>
        <dbReference type="SAM" id="MobiDB-lite"/>
    </source>
</evidence>
<protein>
    <submittedName>
        <fullName evidence="3">Uncharacterized protein</fullName>
    </submittedName>
</protein>
<feature type="compositionally biased region" description="Basic and acidic residues" evidence="1">
    <location>
        <begin position="127"/>
        <end position="146"/>
    </location>
</feature>
<sequence>MSFDIISILFVSLCYNGKSWGLMNNSKEWMTIINNNSNKTYVQKNQNEQIHELMNIYRTIKCYNNEKIDEFSNILADDKSDLINDDMNLLFTSKNTISILNNLTRKKRQLNKNYEILRELNRNEMEAQEKKITEKRDTNRKTENTSENKSQGANEGAAKDKVRREVKTTDEKVEEHVDAPSKEADAKKDNEKNEMEKKQSRATAENQDVNTFINKLDKILASSGDYIIALMLNNYKYRMRANHMHEKFLSKVQEMANKSGDNVDKIKNNLQKEIETKFGDEFIDEVANSLKTLAHDINLPS</sequence>
<organism evidence="3 4">
    <name type="scientific">Microctonus hyperodae</name>
    <name type="common">Parasitoid wasp</name>
    <dbReference type="NCBI Taxonomy" id="165561"/>
    <lineage>
        <taxon>Eukaryota</taxon>
        <taxon>Metazoa</taxon>
        <taxon>Ecdysozoa</taxon>
        <taxon>Arthropoda</taxon>
        <taxon>Hexapoda</taxon>
        <taxon>Insecta</taxon>
        <taxon>Pterygota</taxon>
        <taxon>Neoptera</taxon>
        <taxon>Endopterygota</taxon>
        <taxon>Hymenoptera</taxon>
        <taxon>Apocrita</taxon>
        <taxon>Ichneumonoidea</taxon>
        <taxon>Braconidae</taxon>
        <taxon>Euphorinae</taxon>
        <taxon>Microctonus</taxon>
    </lineage>
</organism>
<comment type="caution">
    <text evidence="3">The sequence shown here is derived from an EMBL/GenBank/DDBJ whole genome shotgun (WGS) entry which is preliminary data.</text>
</comment>
<evidence type="ECO:0000313" key="4">
    <source>
        <dbReference type="Proteomes" id="UP001168972"/>
    </source>
</evidence>
<dbReference type="Proteomes" id="UP001168972">
    <property type="component" value="Unassembled WGS sequence"/>
</dbReference>
<feature type="chain" id="PRO_5041202241" evidence="2">
    <location>
        <begin position="22"/>
        <end position="301"/>
    </location>
</feature>
<dbReference type="AlphaFoldDB" id="A0AA39G839"/>
<gene>
    <name evidence="3" type="ORF">PV327_001383</name>
</gene>
<reference evidence="3" key="2">
    <citation type="submission" date="2023-03" db="EMBL/GenBank/DDBJ databases">
        <authorList>
            <person name="Inwood S.N."/>
            <person name="Skelly J.G."/>
            <person name="Guhlin J."/>
            <person name="Harrop T.W.R."/>
            <person name="Goldson S.G."/>
            <person name="Dearden P.K."/>
        </authorList>
    </citation>
    <scope>NUCLEOTIDE SEQUENCE</scope>
    <source>
        <strain evidence="3">Lincoln</strain>
        <tissue evidence="3">Whole body</tissue>
    </source>
</reference>
<feature type="signal peptide" evidence="2">
    <location>
        <begin position="1"/>
        <end position="21"/>
    </location>
</feature>
<evidence type="ECO:0000256" key="2">
    <source>
        <dbReference type="SAM" id="SignalP"/>
    </source>
</evidence>
<evidence type="ECO:0000313" key="3">
    <source>
        <dbReference type="EMBL" id="KAK0183332.1"/>
    </source>
</evidence>